<gene>
    <name evidence="2" type="ORF">A7U60_g7137</name>
</gene>
<feature type="compositionally biased region" description="Polar residues" evidence="1">
    <location>
        <begin position="61"/>
        <end position="81"/>
    </location>
</feature>
<protein>
    <submittedName>
        <fullName evidence="2">Uncharacterized protein</fullName>
    </submittedName>
</protein>
<name>A0A9Q5N0L9_SANBA</name>
<dbReference type="OrthoDB" id="5570013at2759"/>
<reference evidence="2" key="1">
    <citation type="submission" date="2016-06" db="EMBL/GenBank/DDBJ databases">
        <title>Draft Genome sequence of the fungus Inonotus baumii.</title>
        <authorList>
            <person name="Zhu H."/>
            <person name="Lin W."/>
        </authorList>
    </citation>
    <scope>NUCLEOTIDE SEQUENCE</scope>
    <source>
        <strain evidence="2">821</strain>
    </source>
</reference>
<sequence length="536" mass="58083">MGGLPDTILEVPQLPPFLLAMIVLDDENTPDVKRPPARHAPGEEMSESSQLIQGPPPAYSASGSHGTEYNSPLQSPDDVSTSNRRFRLVRGENARNRFLRAFAVAVGIWLLIVIIAESIEEINLTVKRVRVLFKRASAEDSIPPESPDEWPPKPGKRIRFPFCPVAPSGSSTQEISPSSDPNSVKVGFSIPASSEFSFIGNDSYSYGSFAVDAVESSTSDVEVDIVISGQNRDILQRSKICLFEEGAKHTIGIMAAKEEHDPPSTANLLRYDVYVKLPIPEKRPLFVPRLSAYFSLFAIATMDLAGRVEFGELDLRTEDMIIVVESLSARRARLETSQKSIKGSFTTSSSLELVTKNAPIQADIVMLNSASSDQPLTQLALHTKNAVISARLNLTNPSTSSSHLSSSPGFSDDSVGGNFSIESTTSNAANSISVLSQPFSSHLSLTAHTSNAACEVFLPHQFSGGFRLSSSIMQPVLLVTSPPIDKKNRNREVDLTRRKKNLLEGTVSWFNGRGKKESGGGFVDVATSVLPAILNL</sequence>
<evidence type="ECO:0000313" key="3">
    <source>
        <dbReference type="Proteomes" id="UP000757232"/>
    </source>
</evidence>
<keyword evidence="3" id="KW-1185">Reference proteome</keyword>
<dbReference type="Proteomes" id="UP000757232">
    <property type="component" value="Unassembled WGS sequence"/>
</dbReference>
<dbReference type="AlphaFoldDB" id="A0A9Q5N0L9"/>
<organism evidence="2 3">
    <name type="scientific">Sanghuangporus baumii</name>
    <name type="common">Phellinus baumii</name>
    <dbReference type="NCBI Taxonomy" id="108892"/>
    <lineage>
        <taxon>Eukaryota</taxon>
        <taxon>Fungi</taxon>
        <taxon>Dikarya</taxon>
        <taxon>Basidiomycota</taxon>
        <taxon>Agaricomycotina</taxon>
        <taxon>Agaricomycetes</taxon>
        <taxon>Hymenochaetales</taxon>
        <taxon>Hymenochaetaceae</taxon>
        <taxon>Sanghuangporus</taxon>
    </lineage>
</organism>
<evidence type="ECO:0000256" key="1">
    <source>
        <dbReference type="SAM" id="MobiDB-lite"/>
    </source>
</evidence>
<comment type="caution">
    <text evidence="2">The sequence shown here is derived from an EMBL/GenBank/DDBJ whole genome shotgun (WGS) entry which is preliminary data.</text>
</comment>
<evidence type="ECO:0000313" key="2">
    <source>
        <dbReference type="EMBL" id="OCB85785.1"/>
    </source>
</evidence>
<feature type="region of interest" description="Disordered" evidence="1">
    <location>
        <begin position="29"/>
        <end position="81"/>
    </location>
</feature>
<proteinExistence type="predicted"/>
<accession>A0A9Q5N0L9</accession>
<dbReference type="EMBL" id="LNZH02000207">
    <property type="protein sequence ID" value="OCB85785.1"/>
    <property type="molecule type" value="Genomic_DNA"/>
</dbReference>